<reference evidence="4" key="1">
    <citation type="submission" date="2022-01" db="EMBL/GenBank/DDBJ databases">
        <authorList>
            <person name="King R."/>
        </authorList>
    </citation>
    <scope>NUCLEOTIDE SEQUENCE</scope>
</reference>
<organism evidence="4 5">
    <name type="scientific">Chironomus riparius</name>
    <dbReference type="NCBI Taxonomy" id="315576"/>
    <lineage>
        <taxon>Eukaryota</taxon>
        <taxon>Metazoa</taxon>
        <taxon>Ecdysozoa</taxon>
        <taxon>Arthropoda</taxon>
        <taxon>Hexapoda</taxon>
        <taxon>Insecta</taxon>
        <taxon>Pterygota</taxon>
        <taxon>Neoptera</taxon>
        <taxon>Endopterygota</taxon>
        <taxon>Diptera</taxon>
        <taxon>Nematocera</taxon>
        <taxon>Chironomoidea</taxon>
        <taxon>Chironomidae</taxon>
        <taxon>Chironominae</taxon>
        <taxon>Chironomus</taxon>
    </lineage>
</organism>
<evidence type="ECO:0000313" key="5">
    <source>
        <dbReference type="Proteomes" id="UP001153620"/>
    </source>
</evidence>
<dbReference type="EMBL" id="OU895877">
    <property type="protein sequence ID" value="CAG9800495.1"/>
    <property type="molecule type" value="Genomic_DNA"/>
</dbReference>
<dbReference type="InterPro" id="IPR032675">
    <property type="entry name" value="LRR_dom_sf"/>
</dbReference>
<dbReference type="PANTHER" id="PTHR45712">
    <property type="entry name" value="AGAP008170-PA"/>
    <property type="match status" value="1"/>
</dbReference>
<keyword evidence="1" id="KW-0433">Leucine-rich repeat</keyword>
<dbReference type="SUPFAM" id="SSF52058">
    <property type="entry name" value="L domain-like"/>
    <property type="match status" value="1"/>
</dbReference>
<evidence type="ECO:0008006" key="6">
    <source>
        <dbReference type="Google" id="ProtNLM"/>
    </source>
</evidence>
<dbReference type="OrthoDB" id="6022531at2759"/>
<sequence length="253" mass="28337">MKFCVFAILLVAGFHYGSAALEKVECNYVQDEYDYICELHITNPNGLDSFTSIDGTHLAGFGNADVVRVVRNVASYTTRIPSIICNTFTNLASFDFHNDFVASVDDNAFRGCTNLHMLSLSTNNIASLSTNAFRFNTGLWMLYLDNNRLTELPRTLLSSEEFLISLNLNGNSISTIHFDSFGDHPNLSYLSLSRNTITAFDERVINYSNIYSLEFTGNSCASGDFTDESENRDTIRAALSVCFQNYVNQYGRK</sequence>
<dbReference type="Gene3D" id="3.80.10.10">
    <property type="entry name" value="Ribonuclease Inhibitor"/>
    <property type="match status" value="1"/>
</dbReference>
<dbReference type="Proteomes" id="UP001153620">
    <property type="component" value="Chromosome 1"/>
</dbReference>
<evidence type="ECO:0000313" key="4">
    <source>
        <dbReference type="EMBL" id="CAG9800495.1"/>
    </source>
</evidence>
<dbReference type="InterPro" id="IPR050333">
    <property type="entry name" value="SLRP"/>
</dbReference>
<dbReference type="PANTHER" id="PTHR45712:SF22">
    <property type="entry name" value="INSULIN-LIKE GROWTH FACTOR-BINDING PROTEIN COMPLEX ACID LABILE SUBUNIT"/>
    <property type="match status" value="1"/>
</dbReference>
<evidence type="ECO:0000256" key="2">
    <source>
        <dbReference type="ARBA" id="ARBA00022737"/>
    </source>
</evidence>
<dbReference type="InterPro" id="IPR003591">
    <property type="entry name" value="Leu-rich_rpt_typical-subtyp"/>
</dbReference>
<feature type="signal peptide" evidence="3">
    <location>
        <begin position="1"/>
        <end position="19"/>
    </location>
</feature>
<proteinExistence type="predicted"/>
<name>A0A9N9RNZ1_9DIPT</name>
<evidence type="ECO:0000256" key="3">
    <source>
        <dbReference type="SAM" id="SignalP"/>
    </source>
</evidence>
<dbReference type="Pfam" id="PF13855">
    <property type="entry name" value="LRR_8"/>
    <property type="match status" value="2"/>
</dbReference>
<keyword evidence="2" id="KW-0677">Repeat</keyword>
<keyword evidence="3" id="KW-0732">Signal</keyword>
<evidence type="ECO:0000256" key="1">
    <source>
        <dbReference type="ARBA" id="ARBA00022614"/>
    </source>
</evidence>
<gene>
    <name evidence="4" type="ORF">CHIRRI_LOCUS3437</name>
</gene>
<dbReference type="InterPro" id="IPR001611">
    <property type="entry name" value="Leu-rich_rpt"/>
</dbReference>
<protein>
    <recommendedName>
        <fullName evidence="6">Leucine-rich repeat protein</fullName>
    </recommendedName>
</protein>
<accession>A0A9N9RNZ1</accession>
<feature type="chain" id="PRO_5040117833" description="Leucine-rich repeat protein" evidence="3">
    <location>
        <begin position="20"/>
        <end position="253"/>
    </location>
</feature>
<reference evidence="4" key="2">
    <citation type="submission" date="2022-10" db="EMBL/GenBank/DDBJ databases">
        <authorList>
            <consortium name="ENA_rothamsted_submissions"/>
            <consortium name="culmorum"/>
            <person name="King R."/>
        </authorList>
    </citation>
    <scope>NUCLEOTIDE SEQUENCE</scope>
</reference>
<dbReference type="AlphaFoldDB" id="A0A9N9RNZ1"/>
<dbReference type="SMART" id="SM00369">
    <property type="entry name" value="LRR_TYP"/>
    <property type="match status" value="4"/>
</dbReference>
<keyword evidence="5" id="KW-1185">Reference proteome</keyword>